<keyword evidence="3" id="KW-1185">Reference proteome</keyword>
<reference evidence="2 4" key="1">
    <citation type="journal article" date="2020" name="Stud. Mycol.">
        <title>101 Dothideomycetes genomes: a test case for predicting lifestyles and emergence of pathogens.</title>
        <authorList>
            <person name="Haridas S."/>
            <person name="Albert R."/>
            <person name="Binder M."/>
            <person name="Bloem J."/>
            <person name="Labutti K."/>
            <person name="Salamov A."/>
            <person name="Andreopoulos B."/>
            <person name="Baker S."/>
            <person name="Barry K."/>
            <person name="Bills G."/>
            <person name="Bluhm B."/>
            <person name="Cannon C."/>
            <person name="Castanera R."/>
            <person name="Culley D."/>
            <person name="Daum C."/>
            <person name="Ezra D."/>
            <person name="Gonzalez J."/>
            <person name="Henrissat B."/>
            <person name="Kuo A."/>
            <person name="Liang C."/>
            <person name="Lipzen A."/>
            <person name="Lutzoni F."/>
            <person name="Magnuson J."/>
            <person name="Mondo S."/>
            <person name="Nolan M."/>
            <person name="Ohm R."/>
            <person name="Pangilinan J."/>
            <person name="Park H.-J."/>
            <person name="Ramirez L."/>
            <person name="Alfaro M."/>
            <person name="Sun H."/>
            <person name="Tritt A."/>
            <person name="Yoshinaga Y."/>
            <person name="Zwiers L.-H."/>
            <person name="Turgeon B."/>
            <person name="Goodwin S."/>
            <person name="Spatafora J."/>
            <person name="Crous P."/>
            <person name="Grigoriev I."/>
        </authorList>
    </citation>
    <scope>NUCLEOTIDE SEQUENCE</scope>
    <source>
        <strain evidence="2 4">CBS 304.34</strain>
    </source>
</reference>
<dbReference type="EMBL" id="MU003692">
    <property type="protein sequence ID" value="KAF2817555.1"/>
    <property type="molecule type" value="Genomic_DNA"/>
</dbReference>
<sequence length="167" mass="18285">MASKLFLSTYSNLRRRGLAEINSSQDMSIGSVQPMTGDMPTMRTGFFEADALFMFSCLIAKIDRKSRARSLRGKLALTPRPKTIIAQAPRPGSKGPLLPRGSNVAKRVDNIARMGIEVQRLAPQAKLREIQNSVSRDRGPIQPRSPPLLAPQYCRAGGPILLKMPGS</sequence>
<dbReference type="GeneID" id="54459540"/>
<reference evidence="4" key="2">
    <citation type="submission" date="2020-04" db="EMBL/GenBank/DDBJ databases">
        <authorList>
            <consortium name="NCBI Genome Project"/>
        </authorList>
    </citation>
    <scope>NUCLEOTIDE SEQUENCE</scope>
    <source>
        <strain evidence="4">CBS 304.34</strain>
    </source>
</reference>
<protein>
    <submittedName>
        <fullName evidence="2 4">Uncharacterized protein</fullName>
    </submittedName>
</protein>
<evidence type="ECO:0000313" key="4">
    <source>
        <dbReference type="RefSeq" id="XP_033584519.1"/>
    </source>
</evidence>
<evidence type="ECO:0000313" key="2">
    <source>
        <dbReference type="EMBL" id="KAF2817555.1"/>
    </source>
</evidence>
<accession>A0A6A6ZB70</accession>
<feature type="region of interest" description="Disordered" evidence="1">
    <location>
        <begin position="130"/>
        <end position="149"/>
    </location>
</feature>
<dbReference type="RefSeq" id="XP_033584519.1">
    <property type="nucleotide sequence ID" value="XM_033718647.1"/>
</dbReference>
<reference evidence="4" key="3">
    <citation type="submission" date="2025-04" db="UniProtKB">
        <authorList>
            <consortium name="RefSeq"/>
        </authorList>
    </citation>
    <scope>IDENTIFICATION</scope>
    <source>
        <strain evidence="4">CBS 304.34</strain>
    </source>
</reference>
<proteinExistence type="predicted"/>
<name>A0A6A6ZB70_9PEZI</name>
<gene>
    <name evidence="2 4" type="ORF">BDZ99DRAFT_457277</name>
</gene>
<dbReference type="AlphaFoldDB" id="A0A6A6ZB70"/>
<evidence type="ECO:0000256" key="1">
    <source>
        <dbReference type="SAM" id="MobiDB-lite"/>
    </source>
</evidence>
<dbReference type="Proteomes" id="UP000504636">
    <property type="component" value="Unplaced"/>
</dbReference>
<evidence type="ECO:0000313" key="3">
    <source>
        <dbReference type="Proteomes" id="UP000504636"/>
    </source>
</evidence>
<organism evidence="2">
    <name type="scientific">Mytilinidion resinicola</name>
    <dbReference type="NCBI Taxonomy" id="574789"/>
    <lineage>
        <taxon>Eukaryota</taxon>
        <taxon>Fungi</taxon>
        <taxon>Dikarya</taxon>
        <taxon>Ascomycota</taxon>
        <taxon>Pezizomycotina</taxon>
        <taxon>Dothideomycetes</taxon>
        <taxon>Pleosporomycetidae</taxon>
        <taxon>Mytilinidiales</taxon>
        <taxon>Mytilinidiaceae</taxon>
        <taxon>Mytilinidion</taxon>
    </lineage>
</organism>